<keyword evidence="1" id="KW-0175">Coiled coil</keyword>
<evidence type="ECO:0000256" key="1">
    <source>
        <dbReference type="SAM" id="Coils"/>
    </source>
</evidence>
<comment type="caution">
    <text evidence="2">The sequence shown here is derived from an EMBL/GenBank/DDBJ whole genome shotgun (WGS) entry which is preliminary data.</text>
</comment>
<evidence type="ECO:0000313" key="2">
    <source>
        <dbReference type="EMBL" id="MBI5128143.1"/>
    </source>
</evidence>
<organism evidence="2 3">
    <name type="scientific">Rhodopseudomonas palustris</name>
    <dbReference type="NCBI Taxonomy" id="1076"/>
    <lineage>
        <taxon>Bacteria</taxon>
        <taxon>Pseudomonadati</taxon>
        <taxon>Pseudomonadota</taxon>
        <taxon>Alphaproteobacteria</taxon>
        <taxon>Hyphomicrobiales</taxon>
        <taxon>Nitrobacteraceae</taxon>
        <taxon>Rhodopseudomonas</taxon>
    </lineage>
</organism>
<accession>A0A933RTP9</accession>
<reference evidence="2" key="1">
    <citation type="submission" date="2020-07" db="EMBL/GenBank/DDBJ databases">
        <title>Huge and variable diversity of episymbiotic CPR bacteria and DPANN archaea in groundwater ecosystems.</title>
        <authorList>
            <person name="He C.Y."/>
            <person name="Keren R."/>
            <person name="Whittaker M."/>
            <person name="Farag I.F."/>
            <person name="Doudna J."/>
            <person name="Cate J.H.D."/>
            <person name="Banfield J.F."/>
        </authorList>
    </citation>
    <scope>NUCLEOTIDE SEQUENCE</scope>
    <source>
        <strain evidence="2">NC_groundwater_1818_Pr3_B-0.1um_66_35</strain>
    </source>
</reference>
<sequence length="114" mass="12971">MVDDVTRGQTIPQPPEIFSIPSALVEQWGEIPQNERLQFPLTRQDVDHLLLGLLRSLEAQATLERIVVDWSNGRLEQANLSLAEFRRQNVDAQNNIRQLVSAVMASALRERKNV</sequence>
<dbReference type="AlphaFoldDB" id="A0A933RTP9"/>
<gene>
    <name evidence="2" type="ORF">HZA66_01755</name>
</gene>
<proteinExistence type="predicted"/>
<dbReference type="Proteomes" id="UP000782519">
    <property type="component" value="Unassembled WGS sequence"/>
</dbReference>
<dbReference type="EMBL" id="JACRJB010000006">
    <property type="protein sequence ID" value="MBI5128143.1"/>
    <property type="molecule type" value="Genomic_DNA"/>
</dbReference>
<name>A0A933RTP9_RHOPL</name>
<feature type="coiled-coil region" evidence="1">
    <location>
        <begin position="75"/>
        <end position="102"/>
    </location>
</feature>
<evidence type="ECO:0000313" key="3">
    <source>
        <dbReference type="Proteomes" id="UP000782519"/>
    </source>
</evidence>
<protein>
    <submittedName>
        <fullName evidence="2">Uncharacterized protein</fullName>
    </submittedName>
</protein>